<keyword evidence="2" id="KW-0997">Cell inner membrane</keyword>
<dbReference type="Gene3D" id="2.60.450.10">
    <property type="entry name" value="Lipopolysaccharide (LPS) transport protein A like domain"/>
    <property type="match status" value="1"/>
</dbReference>
<dbReference type="InterPro" id="IPR010664">
    <property type="entry name" value="LipoPS_assembly_LptC-rel"/>
</dbReference>
<dbReference type="PANTHER" id="PTHR37481">
    <property type="entry name" value="LIPOPOLYSACCHARIDE EXPORT SYSTEM PROTEIN LPTC"/>
    <property type="match status" value="1"/>
</dbReference>
<accession>A0ABN5B0N0</accession>
<evidence type="ECO:0000256" key="2">
    <source>
        <dbReference type="ARBA" id="ARBA00022519"/>
    </source>
</evidence>
<keyword evidence="4 6" id="KW-1133">Transmembrane helix</keyword>
<dbReference type="NCBIfam" id="TIGR04409">
    <property type="entry name" value="LptC_YrbK"/>
    <property type="match status" value="1"/>
</dbReference>
<evidence type="ECO:0000256" key="5">
    <source>
        <dbReference type="ARBA" id="ARBA00023136"/>
    </source>
</evidence>
<evidence type="ECO:0000256" key="1">
    <source>
        <dbReference type="ARBA" id="ARBA00022475"/>
    </source>
</evidence>
<evidence type="ECO:0000256" key="6">
    <source>
        <dbReference type="SAM" id="Phobius"/>
    </source>
</evidence>
<organism evidence="7 8">
    <name type="scientific">Francisella halioticida</name>
    <dbReference type="NCBI Taxonomy" id="549298"/>
    <lineage>
        <taxon>Bacteria</taxon>
        <taxon>Pseudomonadati</taxon>
        <taxon>Pseudomonadota</taxon>
        <taxon>Gammaproteobacteria</taxon>
        <taxon>Thiotrichales</taxon>
        <taxon>Francisellaceae</taxon>
        <taxon>Francisella</taxon>
    </lineage>
</organism>
<dbReference type="Proteomes" id="UP000249910">
    <property type="component" value="Chromosome"/>
</dbReference>
<evidence type="ECO:0000313" key="7">
    <source>
        <dbReference type="EMBL" id="ASG68017.1"/>
    </source>
</evidence>
<keyword evidence="1" id="KW-1003">Cell membrane</keyword>
<proteinExistence type="predicted"/>
<evidence type="ECO:0000313" key="8">
    <source>
        <dbReference type="Proteomes" id="UP000249910"/>
    </source>
</evidence>
<name>A0ABN5B0N0_9GAMM</name>
<dbReference type="InterPro" id="IPR052363">
    <property type="entry name" value="LPS_export_LptC"/>
</dbReference>
<protein>
    <submittedName>
        <fullName evidence="7">LPS export ABC transporter periplasmic protein LptC</fullName>
    </submittedName>
</protein>
<sequence length="215" mass="24791">MKFFTKYSLFANTFSIAVVVVSIMYISYKALQGGISPNLKHKDKSKVELTAYNFHYNEYDRDGDLKTNFISKKLEQYTNEDVKMTDLIEKSYDKKTGKKTWQIKSKHGFSSKETNENLVHLYDGVDAIMFLKKNPNDEKKQTSSGNSDKYSPDMIYIKTSEMYYNTDSKDFYNNNFVRIYDPKTGNNTTGVGVKGNAESKIINLNQDVRSYYASS</sequence>
<keyword evidence="5 6" id="KW-0472">Membrane</keyword>
<reference evidence="7 8" key="1">
    <citation type="submission" date="2017-06" db="EMBL/GenBank/DDBJ databases">
        <title>Complete genome of Francisella halioticida.</title>
        <authorList>
            <person name="Sjodin A."/>
        </authorList>
    </citation>
    <scope>NUCLEOTIDE SEQUENCE [LARGE SCALE GENOMIC DNA]</scope>
    <source>
        <strain evidence="7 8">DSM 23729</strain>
    </source>
</reference>
<dbReference type="Pfam" id="PF06835">
    <property type="entry name" value="LptC"/>
    <property type="match status" value="1"/>
</dbReference>
<dbReference type="RefSeq" id="WP_088772528.1">
    <property type="nucleotide sequence ID" value="NZ_AP023082.1"/>
</dbReference>
<dbReference type="PANTHER" id="PTHR37481:SF1">
    <property type="entry name" value="LIPOPOLYSACCHARIDE EXPORT SYSTEM PROTEIN LPTC"/>
    <property type="match status" value="1"/>
</dbReference>
<keyword evidence="3 6" id="KW-0812">Transmembrane</keyword>
<evidence type="ECO:0000256" key="3">
    <source>
        <dbReference type="ARBA" id="ARBA00022692"/>
    </source>
</evidence>
<dbReference type="EMBL" id="CP022132">
    <property type="protein sequence ID" value="ASG68017.1"/>
    <property type="molecule type" value="Genomic_DNA"/>
</dbReference>
<feature type="transmembrane region" description="Helical" evidence="6">
    <location>
        <begin position="7"/>
        <end position="28"/>
    </location>
</feature>
<gene>
    <name evidence="7" type="primary">lptC</name>
    <name evidence="7" type="ORF">CDV26_06130</name>
</gene>
<evidence type="ECO:0000256" key="4">
    <source>
        <dbReference type="ARBA" id="ARBA00022989"/>
    </source>
</evidence>
<dbReference type="InterPro" id="IPR026265">
    <property type="entry name" value="LptC"/>
</dbReference>
<keyword evidence="8" id="KW-1185">Reference proteome</keyword>